<dbReference type="AlphaFoldDB" id="E6PKU0"/>
<sequence length="57" mass="6150">MKRAMAAVMTAVEETLQRDLHQGVLQGALANPNATTTSLPTLAHLSLMVGRRLHHCS</sequence>
<protein>
    <submittedName>
        <fullName evidence="1">Uncharacterized protein</fullName>
    </submittedName>
</protein>
<evidence type="ECO:0000313" key="1">
    <source>
        <dbReference type="EMBL" id="CBH95541.1"/>
    </source>
</evidence>
<dbReference type="EMBL" id="CABM01000008">
    <property type="protein sequence ID" value="CBH95541.1"/>
    <property type="molecule type" value="Genomic_DNA"/>
</dbReference>
<name>E6PKU0_9ZZZZ</name>
<accession>E6PKU0</accession>
<gene>
    <name evidence="1" type="ORF">CARN2_1804</name>
</gene>
<proteinExistence type="predicted"/>
<comment type="caution">
    <text evidence="1">The sequence shown here is derived from an EMBL/GenBank/DDBJ whole genome shotgun (WGS) entry which is preliminary data.</text>
</comment>
<reference evidence="1" key="1">
    <citation type="submission" date="2009-10" db="EMBL/GenBank/DDBJ databases">
        <title>Diversity of trophic interactions inside an arsenic-rich microbial ecosystem.</title>
        <authorList>
            <person name="Bertin P.N."/>
            <person name="Heinrich-Salmeron A."/>
            <person name="Pelletier E."/>
            <person name="Goulhen-Chollet F."/>
            <person name="Arsene-Ploetze F."/>
            <person name="Gallien S."/>
            <person name="Calteau A."/>
            <person name="Vallenet D."/>
            <person name="Casiot C."/>
            <person name="Chane-Woon-Ming B."/>
            <person name="Giloteaux L."/>
            <person name="Barakat M."/>
            <person name="Bonnefoy V."/>
            <person name="Bruneel O."/>
            <person name="Chandler M."/>
            <person name="Cleiss J."/>
            <person name="Duran R."/>
            <person name="Elbaz-Poulichet F."/>
            <person name="Fonknechten N."/>
            <person name="Lauga B."/>
            <person name="Mornico D."/>
            <person name="Ortet P."/>
            <person name="Schaeffer C."/>
            <person name="Siguier P."/>
            <person name="Alexander Thil Smith A."/>
            <person name="Van Dorsselaer A."/>
            <person name="Weissenbach J."/>
            <person name="Medigue C."/>
            <person name="Le Paslier D."/>
        </authorList>
    </citation>
    <scope>NUCLEOTIDE SEQUENCE</scope>
</reference>
<organism evidence="1">
    <name type="scientific">mine drainage metagenome</name>
    <dbReference type="NCBI Taxonomy" id="410659"/>
    <lineage>
        <taxon>unclassified sequences</taxon>
        <taxon>metagenomes</taxon>
        <taxon>ecological metagenomes</taxon>
    </lineage>
</organism>